<dbReference type="GO" id="GO:0006952">
    <property type="term" value="P:defense response"/>
    <property type="evidence" value="ECO:0007669"/>
    <property type="project" value="UniProtKB-KW"/>
</dbReference>
<keyword evidence="4" id="KW-0611">Plant defense</keyword>
<dbReference type="PANTHER" id="PTHR31942">
    <property type="entry name" value="MLO-LIKE PROTEIN 1"/>
    <property type="match status" value="1"/>
</dbReference>
<keyword evidence="3" id="KW-0812">Transmembrane</keyword>
<protein>
    <submittedName>
        <fullName evidence="8">Mlo-related protein</fullName>
    </submittedName>
</protein>
<accession>A0A1R3KS94</accession>
<dbReference type="AlphaFoldDB" id="A0A1R3KS94"/>
<comment type="subcellular location">
    <subcellularLocation>
        <location evidence="1">Membrane</location>
        <topology evidence="1">Multi-pass membrane protein</topology>
    </subcellularLocation>
</comment>
<name>A0A1R3KS94_9ROSI</name>
<evidence type="ECO:0000256" key="7">
    <source>
        <dbReference type="ARBA" id="ARBA00023265"/>
    </source>
</evidence>
<sequence>MIEGCLYLIQFLRRRKRKSLNRGLEKIRTGNGVTDVKRRSHAAEHLHLSFGSLSHSLLRLNNVPRPSQVLYNSRYQNAIISDLWCKMEVCFIRQFSGSASRADYLTLRNAFIMANVAEGSNFNFQKFLGRAFDHDFEQVVGISDMIKI</sequence>
<proteinExistence type="inferred from homology"/>
<dbReference type="Pfam" id="PF03094">
    <property type="entry name" value="Mlo"/>
    <property type="match status" value="1"/>
</dbReference>
<dbReference type="OrthoDB" id="1742187at2759"/>
<keyword evidence="5" id="KW-1133">Transmembrane helix</keyword>
<organism evidence="8 9">
    <name type="scientific">Corchorus olitorius</name>
    <dbReference type="NCBI Taxonomy" id="93759"/>
    <lineage>
        <taxon>Eukaryota</taxon>
        <taxon>Viridiplantae</taxon>
        <taxon>Streptophyta</taxon>
        <taxon>Embryophyta</taxon>
        <taxon>Tracheophyta</taxon>
        <taxon>Spermatophyta</taxon>
        <taxon>Magnoliopsida</taxon>
        <taxon>eudicotyledons</taxon>
        <taxon>Gunneridae</taxon>
        <taxon>Pentapetalae</taxon>
        <taxon>rosids</taxon>
        <taxon>malvids</taxon>
        <taxon>Malvales</taxon>
        <taxon>Malvaceae</taxon>
        <taxon>Grewioideae</taxon>
        <taxon>Apeibeae</taxon>
        <taxon>Corchorus</taxon>
    </lineage>
</organism>
<evidence type="ECO:0000313" key="8">
    <source>
        <dbReference type="EMBL" id="OMP09956.1"/>
    </source>
</evidence>
<evidence type="ECO:0000256" key="1">
    <source>
        <dbReference type="ARBA" id="ARBA00004141"/>
    </source>
</evidence>
<gene>
    <name evidence="8" type="ORF">COLO4_04970</name>
</gene>
<keyword evidence="7" id="KW-0568">Pathogenesis-related protein</keyword>
<comment type="similarity">
    <text evidence="2">Belongs to the MLO family.</text>
</comment>
<evidence type="ECO:0000256" key="2">
    <source>
        <dbReference type="ARBA" id="ARBA00006574"/>
    </source>
</evidence>
<dbReference type="EMBL" id="AWUE01012099">
    <property type="protein sequence ID" value="OMP09956.1"/>
    <property type="molecule type" value="Genomic_DNA"/>
</dbReference>
<dbReference type="STRING" id="93759.A0A1R3KS94"/>
<evidence type="ECO:0000256" key="3">
    <source>
        <dbReference type="ARBA" id="ARBA00022692"/>
    </source>
</evidence>
<dbReference type="PANTHER" id="PTHR31942:SF57">
    <property type="entry name" value="MLO-LIKE PROTEIN"/>
    <property type="match status" value="1"/>
</dbReference>
<evidence type="ECO:0000256" key="6">
    <source>
        <dbReference type="ARBA" id="ARBA00023136"/>
    </source>
</evidence>
<evidence type="ECO:0000256" key="5">
    <source>
        <dbReference type="ARBA" id="ARBA00022989"/>
    </source>
</evidence>
<dbReference type="InterPro" id="IPR004326">
    <property type="entry name" value="Mlo"/>
</dbReference>
<dbReference type="Proteomes" id="UP000187203">
    <property type="component" value="Unassembled WGS sequence"/>
</dbReference>
<reference evidence="9" key="1">
    <citation type="submission" date="2013-09" db="EMBL/GenBank/DDBJ databases">
        <title>Corchorus olitorius genome sequencing.</title>
        <authorList>
            <person name="Alam M."/>
            <person name="Haque M.S."/>
            <person name="Islam M.S."/>
            <person name="Emdad E.M."/>
            <person name="Islam M.M."/>
            <person name="Ahmed B."/>
            <person name="Halim A."/>
            <person name="Hossen Q.M.M."/>
            <person name="Hossain M.Z."/>
            <person name="Ahmed R."/>
            <person name="Khan M.M."/>
            <person name="Islam R."/>
            <person name="Rashid M.M."/>
            <person name="Khan S.A."/>
            <person name="Rahman M.S."/>
            <person name="Alam M."/>
            <person name="Yahiya A.S."/>
            <person name="Khan M.S."/>
            <person name="Azam M.S."/>
            <person name="Haque T."/>
            <person name="Lashkar M.Z.H."/>
            <person name="Akhand A.I."/>
            <person name="Morshed G."/>
            <person name="Roy S."/>
            <person name="Uddin K.S."/>
            <person name="Rabeya T."/>
            <person name="Hossain A.S."/>
            <person name="Chowdhury A."/>
            <person name="Snigdha A.R."/>
            <person name="Mortoza M.S."/>
            <person name="Matin S.A."/>
            <person name="Hoque S.M.E."/>
            <person name="Islam M.K."/>
            <person name="Roy D.K."/>
            <person name="Haider R."/>
            <person name="Moosa M.M."/>
            <person name="Elias S.M."/>
            <person name="Hasan A.M."/>
            <person name="Jahan S."/>
            <person name="Shafiuddin M."/>
            <person name="Mahmood N."/>
            <person name="Shommy N.S."/>
        </authorList>
    </citation>
    <scope>NUCLEOTIDE SEQUENCE [LARGE SCALE GENOMIC DNA]</scope>
    <source>
        <strain evidence="9">cv. O-4</strain>
    </source>
</reference>
<evidence type="ECO:0000256" key="4">
    <source>
        <dbReference type="ARBA" id="ARBA00022821"/>
    </source>
</evidence>
<dbReference type="GO" id="GO:0016020">
    <property type="term" value="C:membrane"/>
    <property type="evidence" value="ECO:0007669"/>
    <property type="project" value="UniProtKB-SubCell"/>
</dbReference>
<keyword evidence="6" id="KW-0472">Membrane</keyword>
<keyword evidence="9" id="KW-1185">Reference proteome</keyword>
<comment type="caution">
    <text evidence="8">The sequence shown here is derived from an EMBL/GenBank/DDBJ whole genome shotgun (WGS) entry which is preliminary data.</text>
</comment>
<evidence type="ECO:0000313" key="9">
    <source>
        <dbReference type="Proteomes" id="UP000187203"/>
    </source>
</evidence>